<dbReference type="AlphaFoldDB" id="A0A2A2GF01"/>
<evidence type="ECO:0000256" key="1">
    <source>
        <dbReference type="ARBA" id="ARBA00023002"/>
    </source>
</evidence>
<accession>A0A2A2GF01</accession>
<gene>
    <name evidence="3" type="ORF">CK503_00465</name>
</gene>
<evidence type="ECO:0000313" key="3">
    <source>
        <dbReference type="EMBL" id="PAU95574.1"/>
    </source>
</evidence>
<dbReference type="RefSeq" id="WP_095604819.1">
    <property type="nucleotide sequence ID" value="NZ_NSKE01000001.1"/>
</dbReference>
<keyword evidence="1" id="KW-0560">Oxidoreductase</keyword>
<name>A0A2A2GF01_9BACT</name>
<dbReference type="GO" id="GO:0016491">
    <property type="term" value="F:oxidoreductase activity"/>
    <property type="evidence" value="ECO:0007669"/>
    <property type="project" value="UniProtKB-KW"/>
</dbReference>
<protein>
    <submittedName>
        <fullName evidence="3">Aldehyde dehydrogenase</fullName>
    </submittedName>
</protein>
<comment type="caution">
    <text evidence="3">The sequence shown here is derived from an EMBL/GenBank/DDBJ whole genome shotgun (WGS) entry which is preliminary data.</text>
</comment>
<dbReference type="EMBL" id="NSKE01000001">
    <property type="protein sequence ID" value="PAU95574.1"/>
    <property type="molecule type" value="Genomic_DNA"/>
</dbReference>
<dbReference type="PANTHER" id="PTHR11699">
    <property type="entry name" value="ALDEHYDE DEHYDROGENASE-RELATED"/>
    <property type="match status" value="1"/>
</dbReference>
<reference evidence="3 4" key="1">
    <citation type="submission" date="2017-08" db="EMBL/GenBank/DDBJ databases">
        <title>Aliifodinibius alkalisoli sp. nov., isolated from saline alkaline soil.</title>
        <authorList>
            <person name="Liu D."/>
            <person name="Zhang G."/>
        </authorList>
    </citation>
    <scope>NUCLEOTIDE SEQUENCE [LARGE SCALE GENOMIC DNA]</scope>
    <source>
        <strain evidence="3 4">WN023</strain>
    </source>
</reference>
<evidence type="ECO:0000313" key="4">
    <source>
        <dbReference type="Proteomes" id="UP000218831"/>
    </source>
</evidence>
<dbReference type="SUPFAM" id="SSF53720">
    <property type="entry name" value="ALDH-like"/>
    <property type="match status" value="1"/>
</dbReference>
<dbReference type="InterPro" id="IPR016162">
    <property type="entry name" value="Ald_DH_N"/>
</dbReference>
<dbReference type="Proteomes" id="UP000218831">
    <property type="component" value="Unassembled WGS sequence"/>
</dbReference>
<dbReference type="OrthoDB" id="188583at2"/>
<feature type="domain" description="Aldehyde dehydrogenase" evidence="2">
    <location>
        <begin position="25"/>
        <end position="232"/>
    </location>
</feature>
<evidence type="ECO:0000259" key="2">
    <source>
        <dbReference type="Pfam" id="PF00171"/>
    </source>
</evidence>
<dbReference type="Gene3D" id="3.40.605.10">
    <property type="entry name" value="Aldehyde Dehydrogenase, Chain A, domain 1"/>
    <property type="match status" value="1"/>
</dbReference>
<dbReference type="Pfam" id="PF00171">
    <property type="entry name" value="Aldedh"/>
    <property type="match status" value="1"/>
</dbReference>
<keyword evidence="4" id="KW-1185">Reference proteome</keyword>
<proteinExistence type="predicted"/>
<organism evidence="3 4">
    <name type="scientific">Fodinibius salipaludis</name>
    <dbReference type="NCBI Taxonomy" id="2032627"/>
    <lineage>
        <taxon>Bacteria</taxon>
        <taxon>Pseudomonadati</taxon>
        <taxon>Balneolota</taxon>
        <taxon>Balneolia</taxon>
        <taxon>Balneolales</taxon>
        <taxon>Balneolaceae</taxon>
        <taxon>Fodinibius</taxon>
    </lineage>
</organism>
<sequence length="289" mass="33012">MSDRIEVLKTYKTYVGGNFPRTESGRYYKVYDANENILANACQCSRKDVRDAVVEAREAQPDWNNRSAYNRGQILYRIAEMLETRKAQFIEELETIGYKTKKAKAEVEASIDRLIYYAGWSDKYQQVFGTINPVASSHFNFSMPEPMGVVNIWAPEDRPLLGLVSVMAPVIVGGNTCIILASEKYPLSAISFAEVLNSSDVPDGVVNILTGFRDELLEHMTTHKDVNAFFYTDPDIDQEQRKQIDENATLNLKRVRRKPVEDWLSEKAQSPYYITDFQETKTTWHPVGL</sequence>
<dbReference type="InterPro" id="IPR015590">
    <property type="entry name" value="Aldehyde_DH_dom"/>
</dbReference>
<dbReference type="InterPro" id="IPR016161">
    <property type="entry name" value="Ald_DH/histidinol_DH"/>
</dbReference>